<evidence type="ECO:0000256" key="3">
    <source>
        <dbReference type="ARBA" id="ARBA00022527"/>
    </source>
</evidence>
<evidence type="ECO:0000313" key="13">
    <source>
        <dbReference type="EnsemblPlants" id="AET1Gv20200100.9"/>
    </source>
</evidence>
<keyword evidence="6" id="KW-0418">Kinase</keyword>
<dbReference type="GO" id="GO:0106310">
    <property type="term" value="F:protein serine kinase activity"/>
    <property type="evidence" value="ECO:0007669"/>
    <property type="project" value="RHEA"/>
</dbReference>
<evidence type="ECO:0000256" key="8">
    <source>
        <dbReference type="ARBA" id="ARBA00023211"/>
    </source>
</evidence>
<dbReference type="Gene3D" id="1.10.510.10">
    <property type="entry name" value="Transferase(Phosphotransferase) domain 1"/>
    <property type="match status" value="1"/>
</dbReference>
<dbReference type="InterPro" id="IPR004041">
    <property type="entry name" value="NAF_dom"/>
</dbReference>
<dbReference type="SUPFAM" id="SSF56112">
    <property type="entry name" value="Protein kinase-like (PK-like)"/>
    <property type="match status" value="1"/>
</dbReference>
<protein>
    <recommendedName>
        <fullName evidence="2">non-specific serine/threonine protein kinase</fullName>
        <ecNumber evidence="2">2.7.11.1</ecNumber>
    </recommendedName>
</protein>
<dbReference type="Pfam" id="PF03822">
    <property type="entry name" value="NAF"/>
    <property type="match status" value="1"/>
</dbReference>
<keyword evidence="5" id="KW-0547">Nucleotide-binding</keyword>
<evidence type="ECO:0000256" key="4">
    <source>
        <dbReference type="ARBA" id="ARBA00022679"/>
    </source>
</evidence>
<sequence>MERVSTTETLSLKTFLLTGKATSRSLILVYVLYLNISGSATFQKDGLLHTTCGSPNYIAPEVLQNRGYDGSLSDIWSCGVILYIMLIGQLPFDDRNMVVLYQKIFKGDAKIPEWLSPGAQNLIKRILEPNPMKRINMAEIKLHEWFQKDYIPVGPYDDDDEDVRLGAILPVKQQISEAPGDKSTRQMNAFQLIGMASSLDLSGFFEEEGVSQRKIRFASALPPKDLFDKIEVSATQLGFHVQSAHSKLKITGNCNGPNNPSAFLVCAEVFELGPSLHVVELRKSQGDTAVYRELCDRISSDLGIDKIFGMGSLFDENLPSFDSRAATPLVAL</sequence>
<comment type="catalytic activity">
    <reaction evidence="10">
        <text>L-seryl-[protein] + ATP = O-phospho-L-seryl-[protein] + ADP + H(+)</text>
        <dbReference type="Rhea" id="RHEA:17989"/>
        <dbReference type="Rhea" id="RHEA-COMP:9863"/>
        <dbReference type="Rhea" id="RHEA-COMP:11604"/>
        <dbReference type="ChEBI" id="CHEBI:15378"/>
        <dbReference type="ChEBI" id="CHEBI:29999"/>
        <dbReference type="ChEBI" id="CHEBI:30616"/>
        <dbReference type="ChEBI" id="CHEBI:83421"/>
        <dbReference type="ChEBI" id="CHEBI:456216"/>
        <dbReference type="EC" id="2.7.11.1"/>
    </reaction>
</comment>
<keyword evidence="14" id="KW-1185">Reference proteome</keyword>
<accession>A0A452XXB7</accession>
<reference evidence="14" key="2">
    <citation type="journal article" date="2017" name="Nat. Plants">
        <title>The Aegilops tauschii genome reveals multiple impacts of transposons.</title>
        <authorList>
            <person name="Zhao G."/>
            <person name="Zou C."/>
            <person name="Li K."/>
            <person name="Wang K."/>
            <person name="Li T."/>
            <person name="Gao L."/>
            <person name="Zhang X."/>
            <person name="Wang H."/>
            <person name="Yang Z."/>
            <person name="Liu X."/>
            <person name="Jiang W."/>
            <person name="Mao L."/>
            <person name="Kong X."/>
            <person name="Jiao Y."/>
            <person name="Jia J."/>
        </authorList>
    </citation>
    <scope>NUCLEOTIDE SEQUENCE [LARGE SCALE GENOMIC DNA]</scope>
    <source>
        <strain evidence="14">cv. AL8/78</strain>
    </source>
</reference>
<dbReference type="Proteomes" id="UP000015105">
    <property type="component" value="Chromosome 1D"/>
</dbReference>
<evidence type="ECO:0000256" key="7">
    <source>
        <dbReference type="ARBA" id="ARBA00022840"/>
    </source>
</evidence>
<evidence type="ECO:0000259" key="11">
    <source>
        <dbReference type="PROSITE" id="PS50011"/>
    </source>
</evidence>
<organism evidence="13 14">
    <name type="scientific">Aegilops tauschii subsp. strangulata</name>
    <name type="common">Goatgrass</name>
    <dbReference type="NCBI Taxonomy" id="200361"/>
    <lineage>
        <taxon>Eukaryota</taxon>
        <taxon>Viridiplantae</taxon>
        <taxon>Streptophyta</taxon>
        <taxon>Embryophyta</taxon>
        <taxon>Tracheophyta</taxon>
        <taxon>Spermatophyta</taxon>
        <taxon>Magnoliopsida</taxon>
        <taxon>Liliopsida</taxon>
        <taxon>Poales</taxon>
        <taxon>Poaceae</taxon>
        <taxon>BOP clade</taxon>
        <taxon>Pooideae</taxon>
        <taxon>Triticodae</taxon>
        <taxon>Triticeae</taxon>
        <taxon>Triticinae</taxon>
        <taxon>Aegilops</taxon>
    </lineage>
</organism>
<dbReference type="GO" id="GO:0005524">
    <property type="term" value="F:ATP binding"/>
    <property type="evidence" value="ECO:0007669"/>
    <property type="project" value="UniProtKB-KW"/>
</dbReference>
<evidence type="ECO:0000313" key="14">
    <source>
        <dbReference type="Proteomes" id="UP000015105"/>
    </source>
</evidence>
<dbReference type="PROSITE" id="PS50011">
    <property type="entry name" value="PROTEIN_KINASE_DOM"/>
    <property type="match status" value="1"/>
</dbReference>
<evidence type="ECO:0000256" key="9">
    <source>
        <dbReference type="ARBA" id="ARBA00047899"/>
    </source>
</evidence>
<dbReference type="GO" id="GO:0007165">
    <property type="term" value="P:signal transduction"/>
    <property type="evidence" value="ECO:0007669"/>
    <property type="project" value="InterPro"/>
</dbReference>
<dbReference type="FunFam" id="3.30.310.80:FF:000005">
    <property type="entry name" value="Non-specific serine/threonine protein kinase"/>
    <property type="match status" value="1"/>
</dbReference>
<comment type="catalytic activity">
    <reaction evidence="9">
        <text>L-threonyl-[protein] + ATP = O-phospho-L-threonyl-[protein] + ADP + H(+)</text>
        <dbReference type="Rhea" id="RHEA:46608"/>
        <dbReference type="Rhea" id="RHEA-COMP:11060"/>
        <dbReference type="Rhea" id="RHEA-COMP:11605"/>
        <dbReference type="ChEBI" id="CHEBI:15378"/>
        <dbReference type="ChEBI" id="CHEBI:30013"/>
        <dbReference type="ChEBI" id="CHEBI:30616"/>
        <dbReference type="ChEBI" id="CHEBI:61977"/>
        <dbReference type="ChEBI" id="CHEBI:456216"/>
        <dbReference type="EC" id="2.7.11.1"/>
    </reaction>
</comment>
<proteinExistence type="inferred from homology"/>
<dbReference type="PROSITE" id="PS50816">
    <property type="entry name" value="NAF"/>
    <property type="match status" value="1"/>
</dbReference>
<dbReference type="Gramene" id="AET1Gv20200100.9">
    <property type="protein sequence ID" value="AET1Gv20200100.9"/>
    <property type="gene ID" value="AET1Gv20200100"/>
</dbReference>
<dbReference type="InterPro" id="IPR018451">
    <property type="entry name" value="NAF/FISL_domain"/>
</dbReference>
<dbReference type="PANTHER" id="PTHR43895">
    <property type="entry name" value="CALCIUM/CALMODULIN-DEPENDENT PROTEIN KINASE KINASE-RELATED"/>
    <property type="match status" value="1"/>
</dbReference>
<evidence type="ECO:0000256" key="2">
    <source>
        <dbReference type="ARBA" id="ARBA00012513"/>
    </source>
</evidence>
<evidence type="ECO:0000256" key="6">
    <source>
        <dbReference type="ARBA" id="ARBA00022777"/>
    </source>
</evidence>
<dbReference type="GO" id="GO:0004674">
    <property type="term" value="F:protein serine/threonine kinase activity"/>
    <property type="evidence" value="ECO:0007669"/>
    <property type="project" value="UniProtKB-KW"/>
</dbReference>
<comment type="similarity">
    <text evidence="1">Belongs to the protein kinase superfamily. CAMK Ser/Thr protein kinase family. SNF1 subfamily.</text>
</comment>
<reference evidence="14" key="1">
    <citation type="journal article" date="2014" name="Science">
        <title>Ancient hybridizations among the ancestral genomes of bread wheat.</title>
        <authorList>
            <consortium name="International Wheat Genome Sequencing Consortium,"/>
            <person name="Marcussen T."/>
            <person name="Sandve S.R."/>
            <person name="Heier L."/>
            <person name="Spannagl M."/>
            <person name="Pfeifer M."/>
            <person name="Jakobsen K.S."/>
            <person name="Wulff B.B."/>
            <person name="Steuernagel B."/>
            <person name="Mayer K.F."/>
            <person name="Olsen O.A."/>
        </authorList>
    </citation>
    <scope>NUCLEOTIDE SEQUENCE [LARGE SCALE GENOMIC DNA]</scope>
    <source>
        <strain evidence="14">cv. AL8/78</strain>
    </source>
</reference>
<name>A0A452XXB7_AEGTS</name>
<evidence type="ECO:0000256" key="1">
    <source>
        <dbReference type="ARBA" id="ARBA00006234"/>
    </source>
</evidence>
<dbReference type="Gene3D" id="3.30.310.80">
    <property type="entry name" value="Kinase associated domain 1, KA1"/>
    <property type="match status" value="1"/>
</dbReference>
<evidence type="ECO:0000256" key="5">
    <source>
        <dbReference type="ARBA" id="ARBA00022741"/>
    </source>
</evidence>
<keyword evidence="3" id="KW-0723">Serine/threonine-protein kinase</keyword>
<feature type="domain" description="NAF" evidence="12">
    <location>
        <begin position="182"/>
        <end position="206"/>
    </location>
</feature>
<dbReference type="AlphaFoldDB" id="A0A452XXB7"/>
<dbReference type="EC" id="2.7.11.1" evidence="2"/>
<dbReference type="InterPro" id="IPR011009">
    <property type="entry name" value="Kinase-like_dom_sf"/>
</dbReference>
<keyword evidence="8" id="KW-0464">Manganese</keyword>
<reference evidence="13" key="3">
    <citation type="journal article" date="2017" name="Nature">
        <title>Genome sequence of the progenitor of the wheat D genome Aegilops tauschii.</title>
        <authorList>
            <person name="Luo M.C."/>
            <person name="Gu Y.Q."/>
            <person name="Puiu D."/>
            <person name="Wang H."/>
            <person name="Twardziok S.O."/>
            <person name="Deal K.R."/>
            <person name="Huo N."/>
            <person name="Zhu T."/>
            <person name="Wang L."/>
            <person name="Wang Y."/>
            <person name="McGuire P.E."/>
            <person name="Liu S."/>
            <person name="Long H."/>
            <person name="Ramasamy R.K."/>
            <person name="Rodriguez J.C."/>
            <person name="Van S.L."/>
            <person name="Yuan L."/>
            <person name="Wang Z."/>
            <person name="Xia Z."/>
            <person name="Xiao L."/>
            <person name="Anderson O.D."/>
            <person name="Ouyang S."/>
            <person name="Liang Y."/>
            <person name="Zimin A.V."/>
            <person name="Pertea G."/>
            <person name="Qi P."/>
            <person name="Bennetzen J.L."/>
            <person name="Dai X."/>
            <person name="Dawson M.W."/>
            <person name="Muller H.G."/>
            <person name="Kugler K."/>
            <person name="Rivarola-Duarte L."/>
            <person name="Spannagl M."/>
            <person name="Mayer K.F.X."/>
            <person name="Lu F.H."/>
            <person name="Bevan M.W."/>
            <person name="Leroy P."/>
            <person name="Li P."/>
            <person name="You F.M."/>
            <person name="Sun Q."/>
            <person name="Liu Z."/>
            <person name="Lyons E."/>
            <person name="Wicker T."/>
            <person name="Salzberg S.L."/>
            <person name="Devos K.M."/>
            <person name="Dvorak J."/>
        </authorList>
    </citation>
    <scope>NUCLEOTIDE SEQUENCE [LARGE SCALE GENOMIC DNA]</scope>
    <source>
        <strain evidence="13">cv. AL8/78</strain>
    </source>
</reference>
<evidence type="ECO:0000259" key="12">
    <source>
        <dbReference type="PROSITE" id="PS50816"/>
    </source>
</evidence>
<reference evidence="13" key="4">
    <citation type="submission" date="2019-03" db="UniProtKB">
        <authorList>
            <consortium name="EnsemblPlants"/>
        </authorList>
    </citation>
    <scope>IDENTIFICATION</scope>
</reference>
<dbReference type="InterPro" id="IPR000719">
    <property type="entry name" value="Prot_kinase_dom"/>
</dbReference>
<feature type="domain" description="Protein kinase" evidence="11">
    <location>
        <begin position="1"/>
        <end position="146"/>
    </location>
</feature>
<dbReference type="Pfam" id="PF00069">
    <property type="entry name" value="Pkinase"/>
    <property type="match status" value="1"/>
</dbReference>
<dbReference type="EnsemblPlants" id="AET1Gv20200100.9">
    <property type="protein sequence ID" value="AET1Gv20200100.9"/>
    <property type="gene ID" value="AET1Gv20200100"/>
</dbReference>
<reference evidence="13" key="5">
    <citation type="journal article" date="2021" name="G3 (Bethesda)">
        <title>Aegilops tauschii genome assembly Aet v5.0 features greater sequence contiguity and improved annotation.</title>
        <authorList>
            <person name="Wang L."/>
            <person name="Zhu T."/>
            <person name="Rodriguez J.C."/>
            <person name="Deal K.R."/>
            <person name="Dubcovsky J."/>
            <person name="McGuire P.E."/>
            <person name="Lux T."/>
            <person name="Spannagl M."/>
            <person name="Mayer K.F.X."/>
            <person name="Baldrich P."/>
            <person name="Meyers B.C."/>
            <person name="Huo N."/>
            <person name="Gu Y.Q."/>
            <person name="Zhou H."/>
            <person name="Devos K.M."/>
            <person name="Bennetzen J.L."/>
            <person name="Unver T."/>
            <person name="Budak H."/>
            <person name="Gulick P.J."/>
            <person name="Galiba G."/>
            <person name="Kalapos B."/>
            <person name="Nelson D.R."/>
            <person name="Li P."/>
            <person name="You F.M."/>
            <person name="Luo M.C."/>
            <person name="Dvorak J."/>
        </authorList>
    </citation>
    <scope>NUCLEOTIDE SEQUENCE [LARGE SCALE GENOMIC DNA]</scope>
    <source>
        <strain evidence="13">cv. AL8/78</strain>
    </source>
</reference>
<dbReference type="PANTHER" id="PTHR43895:SF57">
    <property type="entry name" value="NON-SPECIFIC SERINE_THREONINE PROTEIN KINASE"/>
    <property type="match status" value="1"/>
</dbReference>
<keyword evidence="4" id="KW-0808">Transferase</keyword>
<keyword evidence="7" id="KW-0067">ATP-binding</keyword>
<dbReference type="CDD" id="cd12195">
    <property type="entry name" value="CIPK_C"/>
    <property type="match status" value="1"/>
</dbReference>
<dbReference type="SMART" id="SM00220">
    <property type="entry name" value="S_TKc"/>
    <property type="match status" value="1"/>
</dbReference>
<evidence type="ECO:0000256" key="10">
    <source>
        <dbReference type="ARBA" id="ARBA00048679"/>
    </source>
</evidence>